<gene>
    <name evidence="11" type="ORF">ENL21_03035</name>
</gene>
<dbReference type="GO" id="GO:0015344">
    <property type="term" value="F:siderophore uptake transmembrane transporter activity"/>
    <property type="evidence" value="ECO:0007669"/>
    <property type="project" value="TreeGrafter"/>
</dbReference>
<evidence type="ECO:0000256" key="5">
    <source>
        <dbReference type="ARBA" id="ARBA00022729"/>
    </source>
</evidence>
<dbReference type="EMBL" id="DRTD01000217">
    <property type="protein sequence ID" value="HHE54731.1"/>
    <property type="molecule type" value="Genomic_DNA"/>
</dbReference>
<keyword evidence="2" id="KW-0813">Transport</keyword>
<evidence type="ECO:0000256" key="6">
    <source>
        <dbReference type="ARBA" id="ARBA00023077"/>
    </source>
</evidence>
<evidence type="ECO:0000313" key="11">
    <source>
        <dbReference type="EMBL" id="HHE54731.1"/>
    </source>
</evidence>
<dbReference type="Pfam" id="PF00593">
    <property type="entry name" value="TonB_dep_Rec_b-barrel"/>
    <property type="match status" value="1"/>
</dbReference>
<name>A0A7V5LIS0_CALAY</name>
<keyword evidence="6" id="KW-0798">TonB box</keyword>
<dbReference type="SUPFAM" id="SSF56935">
    <property type="entry name" value="Porins"/>
    <property type="match status" value="1"/>
</dbReference>
<dbReference type="PANTHER" id="PTHR30069">
    <property type="entry name" value="TONB-DEPENDENT OUTER MEMBRANE RECEPTOR"/>
    <property type="match status" value="1"/>
</dbReference>
<feature type="non-terminal residue" evidence="11">
    <location>
        <position position="1"/>
    </location>
</feature>
<evidence type="ECO:0000256" key="8">
    <source>
        <dbReference type="ARBA" id="ARBA00023170"/>
    </source>
</evidence>
<dbReference type="AlphaFoldDB" id="A0A7V5LIS0"/>
<reference evidence="11" key="1">
    <citation type="journal article" date="2020" name="mSystems">
        <title>Genome- and Community-Level Interaction Insights into Carbon Utilization and Element Cycling Functions of Hydrothermarchaeota in Hydrothermal Sediment.</title>
        <authorList>
            <person name="Zhou Z."/>
            <person name="Liu Y."/>
            <person name="Xu W."/>
            <person name="Pan J."/>
            <person name="Luo Z.H."/>
            <person name="Li M."/>
        </authorList>
    </citation>
    <scope>NUCLEOTIDE SEQUENCE [LARGE SCALE GENOMIC DNA]</scope>
    <source>
        <strain evidence="11">HyVt-76</strain>
    </source>
</reference>
<protein>
    <submittedName>
        <fullName evidence="11">TonB-dependent receptor</fullName>
    </submittedName>
</protein>
<keyword evidence="8 11" id="KW-0675">Receptor</keyword>
<dbReference type="PANTHER" id="PTHR30069:SF29">
    <property type="entry name" value="HEMOGLOBIN AND HEMOGLOBIN-HAPTOGLOBIN-BINDING PROTEIN 1-RELATED"/>
    <property type="match status" value="1"/>
</dbReference>
<dbReference type="Proteomes" id="UP000886111">
    <property type="component" value="Unassembled WGS sequence"/>
</dbReference>
<dbReference type="Gene3D" id="2.40.170.20">
    <property type="entry name" value="TonB-dependent receptor, beta-barrel domain"/>
    <property type="match status" value="1"/>
</dbReference>
<feature type="domain" description="TonB-dependent receptor-like beta-barrel" evidence="10">
    <location>
        <begin position="170"/>
        <end position="687"/>
    </location>
</feature>
<evidence type="ECO:0000256" key="4">
    <source>
        <dbReference type="ARBA" id="ARBA00022692"/>
    </source>
</evidence>
<accession>A0A7V5LIS0</accession>
<evidence type="ECO:0000256" key="3">
    <source>
        <dbReference type="ARBA" id="ARBA00022452"/>
    </source>
</evidence>
<comment type="subcellular location">
    <subcellularLocation>
        <location evidence="1">Cell outer membrane</location>
        <topology evidence="1">Multi-pass membrane protein</topology>
    </subcellularLocation>
</comment>
<organism evidence="11">
    <name type="scientific">Caldithrix abyssi</name>
    <dbReference type="NCBI Taxonomy" id="187145"/>
    <lineage>
        <taxon>Bacteria</taxon>
        <taxon>Pseudomonadati</taxon>
        <taxon>Calditrichota</taxon>
        <taxon>Calditrichia</taxon>
        <taxon>Calditrichales</taxon>
        <taxon>Calditrichaceae</taxon>
        <taxon>Caldithrix</taxon>
    </lineage>
</organism>
<dbReference type="InterPro" id="IPR000531">
    <property type="entry name" value="Beta-barrel_TonB"/>
</dbReference>
<keyword evidence="7" id="KW-0472">Membrane</keyword>
<sequence>FKWNLTGYFGDYFSLDDGTFYVMNNAAWARAAGEALARENKFILFDFARYGQDLQRVYKEKPYLTRQSYLNRYQPWKHQDLQLNLSGPVPLTGKRLKYFVSGRYTNHPGYVYGKRYFMPWGFRAPAMDSLHTFKLPDNKLVPLSKDQNWSGQLKLFYKLSANLELSYGLYLNKNHNFSTAGYQYKYAPDAGKHYYTDVFTHILSLKHVLSPSTFYEFKASLYDKHHENYMYKNPFDYRYMPDKTSDFELYVFGRELADYISLTQNPNDFTYFGNPLDRGKEDVRYYSFKYDITSQVSRNHLLKAGVSTKLHDLSNDWYMLQFSQENYRPIIPGENSPFHEKYHFKPKEFAAYIQDKIEFKDFIVNLGVRYDYFNSDGRILADPMDPQIYDPFKFDHIYKNYAPGVPDSELVEYSIAERRKFWYKKASYKSQISPRLGFSFPITEKGVIHFSYGHFFQNPEFRFLYTNPNFWIEGAGAQNLVGNADLNAERSVMYEVGLQQELGNHVYLHLTGFYRDIRDWVGIGSPIDTYRGLTYYKYVNKDNATAKGLTFSGAFNYGHVNVNLDYTYMVAKGTSSNPQDAYFDAQENRAPRLTLIYLNWDQTHSLNTVINYNNKDWNATLTGSLASGFPYTPTFARGEVSGSGTFVGLTENSARKPMTLNFDLRLSRNFRLRNNLNLTLFATVTNLFDIRNARNVYSDTGQPDYTLQGVNQIDRPGDPDVEISNVQEYFTNPYYYTPPRFIELGFRLSR</sequence>
<dbReference type="GO" id="GO:0044718">
    <property type="term" value="P:siderophore transmembrane transport"/>
    <property type="evidence" value="ECO:0007669"/>
    <property type="project" value="TreeGrafter"/>
</dbReference>
<comment type="caution">
    <text evidence="11">The sequence shown here is derived from an EMBL/GenBank/DDBJ whole genome shotgun (WGS) entry which is preliminary data.</text>
</comment>
<keyword evidence="5" id="KW-0732">Signal</keyword>
<evidence type="ECO:0000256" key="7">
    <source>
        <dbReference type="ARBA" id="ARBA00023136"/>
    </source>
</evidence>
<keyword evidence="9" id="KW-0998">Cell outer membrane</keyword>
<dbReference type="InterPro" id="IPR036942">
    <property type="entry name" value="Beta-barrel_TonB_sf"/>
</dbReference>
<proteinExistence type="predicted"/>
<keyword evidence="4" id="KW-0812">Transmembrane</keyword>
<evidence type="ECO:0000256" key="2">
    <source>
        <dbReference type="ARBA" id="ARBA00022448"/>
    </source>
</evidence>
<evidence type="ECO:0000256" key="9">
    <source>
        <dbReference type="ARBA" id="ARBA00023237"/>
    </source>
</evidence>
<dbReference type="InterPro" id="IPR039426">
    <property type="entry name" value="TonB-dep_rcpt-like"/>
</dbReference>
<dbReference type="GO" id="GO:0009279">
    <property type="term" value="C:cell outer membrane"/>
    <property type="evidence" value="ECO:0007669"/>
    <property type="project" value="UniProtKB-SubCell"/>
</dbReference>
<keyword evidence="3" id="KW-1134">Transmembrane beta strand</keyword>
<evidence type="ECO:0000256" key="1">
    <source>
        <dbReference type="ARBA" id="ARBA00004571"/>
    </source>
</evidence>
<evidence type="ECO:0000259" key="10">
    <source>
        <dbReference type="Pfam" id="PF00593"/>
    </source>
</evidence>